<organism evidence="2 3">
    <name type="scientific">Sphaerobolus stellatus (strain SS14)</name>
    <dbReference type="NCBI Taxonomy" id="990650"/>
    <lineage>
        <taxon>Eukaryota</taxon>
        <taxon>Fungi</taxon>
        <taxon>Dikarya</taxon>
        <taxon>Basidiomycota</taxon>
        <taxon>Agaricomycotina</taxon>
        <taxon>Agaricomycetes</taxon>
        <taxon>Phallomycetidae</taxon>
        <taxon>Geastrales</taxon>
        <taxon>Sphaerobolaceae</taxon>
        <taxon>Sphaerobolus</taxon>
    </lineage>
</organism>
<dbReference type="AlphaFoldDB" id="A0A0C9U1V5"/>
<evidence type="ECO:0000256" key="1">
    <source>
        <dbReference type="SAM" id="MobiDB-lite"/>
    </source>
</evidence>
<dbReference type="EMBL" id="KN837840">
    <property type="protein sequence ID" value="KIJ23012.1"/>
    <property type="molecule type" value="Genomic_DNA"/>
</dbReference>
<protein>
    <submittedName>
        <fullName evidence="2">Uncharacterized protein</fullName>
    </submittedName>
</protein>
<gene>
    <name evidence="2" type="ORF">M422DRAFT_39848</name>
</gene>
<reference evidence="2 3" key="1">
    <citation type="submission" date="2014-06" db="EMBL/GenBank/DDBJ databases">
        <title>Evolutionary Origins and Diversification of the Mycorrhizal Mutualists.</title>
        <authorList>
            <consortium name="DOE Joint Genome Institute"/>
            <consortium name="Mycorrhizal Genomics Consortium"/>
            <person name="Kohler A."/>
            <person name="Kuo A."/>
            <person name="Nagy L.G."/>
            <person name="Floudas D."/>
            <person name="Copeland A."/>
            <person name="Barry K.W."/>
            <person name="Cichocki N."/>
            <person name="Veneault-Fourrey C."/>
            <person name="LaButti K."/>
            <person name="Lindquist E.A."/>
            <person name="Lipzen A."/>
            <person name="Lundell T."/>
            <person name="Morin E."/>
            <person name="Murat C."/>
            <person name="Riley R."/>
            <person name="Ohm R."/>
            <person name="Sun H."/>
            <person name="Tunlid A."/>
            <person name="Henrissat B."/>
            <person name="Grigoriev I.V."/>
            <person name="Hibbett D.S."/>
            <person name="Martin F."/>
        </authorList>
    </citation>
    <scope>NUCLEOTIDE SEQUENCE [LARGE SCALE GENOMIC DNA]</scope>
    <source>
        <strain evidence="2 3">SS14</strain>
    </source>
</reference>
<evidence type="ECO:0000313" key="2">
    <source>
        <dbReference type="EMBL" id="KIJ23012.1"/>
    </source>
</evidence>
<feature type="region of interest" description="Disordered" evidence="1">
    <location>
        <begin position="21"/>
        <end position="58"/>
    </location>
</feature>
<accession>A0A0C9U1V5</accession>
<keyword evidence="3" id="KW-1185">Reference proteome</keyword>
<proteinExistence type="predicted"/>
<name>A0A0C9U1V5_SPHS4</name>
<evidence type="ECO:0000313" key="3">
    <source>
        <dbReference type="Proteomes" id="UP000054279"/>
    </source>
</evidence>
<dbReference type="HOGENOM" id="CLU_2984779_0_0_1"/>
<feature type="non-terminal residue" evidence="2">
    <location>
        <position position="58"/>
    </location>
</feature>
<sequence length="58" mass="6607">MPVLPTSPQKSLLITRPIQPLSIPIQPGQHPPTSRTDRTSHMSKQSFRQVDASWKCLW</sequence>
<dbReference type="Proteomes" id="UP000054279">
    <property type="component" value="Unassembled WGS sequence"/>
</dbReference>